<evidence type="ECO:0000313" key="3">
    <source>
        <dbReference type="Proteomes" id="UP001219933"/>
    </source>
</evidence>
<proteinExistence type="predicted"/>
<accession>A0AAF0ETX9</accession>
<evidence type="ECO:0000313" key="2">
    <source>
        <dbReference type="EMBL" id="WFD34316.1"/>
    </source>
</evidence>
<feature type="region of interest" description="Disordered" evidence="1">
    <location>
        <begin position="110"/>
        <end position="133"/>
    </location>
</feature>
<keyword evidence="3" id="KW-1185">Reference proteome</keyword>
<organism evidence="2 3">
    <name type="scientific">Malassezia cuniculi</name>
    <dbReference type="NCBI Taxonomy" id="948313"/>
    <lineage>
        <taxon>Eukaryota</taxon>
        <taxon>Fungi</taxon>
        <taxon>Dikarya</taxon>
        <taxon>Basidiomycota</taxon>
        <taxon>Ustilaginomycotina</taxon>
        <taxon>Malasseziomycetes</taxon>
        <taxon>Malasseziales</taxon>
        <taxon>Malasseziaceae</taxon>
        <taxon>Malassezia</taxon>
    </lineage>
</organism>
<dbReference type="Proteomes" id="UP001219933">
    <property type="component" value="Chromosome 2"/>
</dbReference>
<feature type="region of interest" description="Disordered" evidence="1">
    <location>
        <begin position="1"/>
        <end position="25"/>
    </location>
</feature>
<evidence type="ECO:0000256" key="1">
    <source>
        <dbReference type="SAM" id="MobiDB-lite"/>
    </source>
</evidence>
<gene>
    <name evidence="2" type="ORF">MCUN1_001155</name>
</gene>
<dbReference type="EMBL" id="CP119878">
    <property type="protein sequence ID" value="WFD34316.1"/>
    <property type="molecule type" value="Genomic_DNA"/>
</dbReference>
<sequence length="205" mass="22398">MIGGFSSFSSQASHSACAAPEEDDDEIMRKLRAARLRLALDDENTCVDETDSIEPVMPRSREHTRSIPNDMNTETVIERRRNTMPGGGALPEALVIDLSSVPTPSYIDAERRRINGESPVPEEIPPAPSEYSGSKYGLGPLNAVESDECVWDWGEQSPNGIAASASITNADCAMSPVEQASLVESDWRWALLTSRTQEDDTPNFI</sequence>
<name>A0AAF0ETX9_9BASI</name>
<dbReference type="AlphaFoldDB" id="A0AAF0ETX9"/>
<reference evidence="2" key="1">
    <citation type="submission" date="2023-03" db="EMBL/GenBank/DDBJ databases">
        <title>Mating type loci evolution in Malassezia.</title>
        <authorList>
            <person name="Coelho M.A."/>
        </authorList>
    </citation>
    <scope>NUCLEOTIDE SEQUENCE</scope>
    <source>
        <strain evidence="2">CBS 11721</strain>
    </source>
</reference>
<protein>
    <submittedName>
        <fullName evidence="2">Uncharacterized protein</fullName>
    </submittedName>
</protein>
<feature type="compositionally biased region" description="Low complexity" evidence="1">
    <location>
        <begin position="1"/>
        <end position="19"/>
    </location>
</feature>